<keyword evidence="1" id="KW-0805">Transcription regulation</keyword>
<keyword evidence="2" id="KW-0238">DNA-binding</keyword>
<sequence>MARSPDTPRVGRSATADAHYVRDMIWSQLFVDGDVEVLSRTEESLAKEYQVSRNTVRLALAMLANEGLVTRKRGIGTTIAVDPVNRTAKDMGMSDLVGGREQRVRRHTVGKTVVASSPLLHARFGESAGGFLRWERTTFVDDVPFSTWTTYLPLRWAAPLLEGDEFDAVDMFKLVRSLAPTAPVRATRRMRAVAADARTSIQLRVEPGVPVVHIERSIEDAHGACLELGYAECRSDRFTLTYTTEYD</sequence>
<gene>
    <name evidence="5" type="ORF">GCM10022286_02530</name>
</gene>
<dbReference type="PANTHER" id="PTHR44846">
    <property type="entry name" value="MANNOSYL-D-GLYCERATE TRANSPORT/METABOLISM SYSTEM REPRESSOR MNGR-RELATED"/>
    <property type="match status" value="1"/>
</dbReference>
<organism evidence="5 6">
    <name type="scientific">Gryllotalpicola daejeonensis</name>
    <dbReference type="NCBI Taxonomy" id="993087"/>
    <lineage>
        <taxon>Bacteria</taxon>
        <taxon>Bacillati</taxon>
        <taxon>Actinomycetota</taxon>
        <taxon>Actinomycetes</taxon>
        <taxon>Micrococcales</taxon>
        <taxon>Microbacteriaceae</taxon>
        <taxon>Gryllotalpicola</taxon>
    </lineage>
</organism>
<dbReference type="SUPFAM" id="SSF64288">
    <property type="entry name" value="Chorismate lyase-like"/>
    <property type="match status" value="1"/>
</dbReference>
<evidence type="ECO:0000256" key="3">
    <source>
        <dbReference type="ARBA" id="ARBA00023163"/>
    </source>
</evidence>
<dbReference type="InterPro" id="IPR050679">
    <property type="entry name" value="Bact_HTH_transcr_reg"/>
</dbReference>
<name>A0ABP7ZDU4_9MICO</name>
<dbReference type="SMART" id="SM00866">
    <property type="entry name" value="UTRA"/>
    <property type="match status" value="1"/>
</dbReference>
<evidence type="ECO:0000313" key="6">
    <source>
        <dbReference type="Proteomes" id="UP001415169"/>
    </source>
</evidence>
<dbReference type="Gene3D" id="3.40.1410.10">
    <property type="entry name" value="Chorismate lyase-like"/>
    <property type="match status" value="1"/>
</dbReference>
<dbReference type="PANTHER" id="PTHR44846:SF17">
    <property type="entry name" value="GNTR-FAMILY TRANSCRIPTIONAL REGULATOR"/>
    <property type="match status" value="1"/>
</dbReference>
<dbReference type="PRINTS" id="PR00035">
    <property type="entry name" value="HTHGNTR"/>
</dbReference>
<evidence type="ECO:0000256" key="2">
    <source>
        <dbReference type="ARBA" id="ARBA00023125"/>
    </source>
</evidence>
<evidence type="ECO:0000313" key="5">
    <source>
        <dbReference type="EMBL" id="GAA4154660.1"/>
    </source>
</evidence>
<evidence type="ECO:0000259" key="4">
    <source>
        <dbReference type="PROSITE" id="PS50949"/>
    </source>
</evidence>
<reference evidence="5" key="2">
    <citation type="submission" date="2023-12" db="EMBL/GenBank/DDBJ databases">
        <authorList>
            <person name="Sun Q."/>
            <person name="Inoue M."/>
        </authorList>
    </citation>
    <scope>NUCLEOTIDE SEQUENCE</scope>
    <source>
        <strain evidence="5">JCM 17590</strain>
    </source>
</reference>
<dbReference type="InterPro" id="IPR036390">
    <property type="entry name" value="WH_DNA-bd_sf"/>
</dbReference>
<dbReference type="InterPro" id="IPR011663">
    <property type="entry name" value="UTRA"/>
</dbReference>
<dbReference type="CDD" id="cd07377">
    <property type="entry name" value="WHTH_GntR"/>
    <property type="match status" value="1"/>
</dbReference>
<dbReference type="Pfam" id="PF07702">
    <property type="entry name" value="UTRA"/>
    <property type="match status" value="1"/>
</dbReference>
<dbReference type="SUPFAM" id="SSF46785">
    <property type="entry name" value="Winged helix' DNA-binding domain"/>
    <property type="match status" value="1"/>
</dbReference>
<keyword evidence="3" id="KW-0804">Transcription</keyword>
<dbReference type="Pfam" id="PF00392">
    <property type="entry name" value="GntR"/>
    <property type="match status" value="1"/>
</dbReference>
<keyword evidence="6" id="KW-1185">Reference proteome</keyword>
<reference evidence="5" key="1">
    <citation type="journal article" date="2014" name="Int. J. Syst. Evol. Microbiol.">
        <title>Complete genome of a new Firmicutes species belonging to the dominant human colonic microbiota ('Ruminococcus bicirculans') reveals two chromosomes and a selective capacity to utilize plant glucans.</title>
        <authorList>
            <consortium name="NISC Comparative Sequencing Program"/>
            <person name="Wegmann U."/>
            <person name="Louis P."/>
            <person name="Goesmann A."/>
            <person name="Henrissat B."/>
            <person name="Duncan S.H."/>
            <person name="Flint H.J."/>
        </authorList>
    </citation>
    <scope>NUCLEOTIDE SEQUENCE</scope>
    <source>
        <strain evidence="5">JCM 17590</strain>
    </source>
</reference>
<dbReference type="SMART" id="SM00345">
    <property type="entry name" value="HTH_GNTR"/>
    <property type="match status" value="1"/>
</dbReference>
<dbReference type="Proteomes" id="UP001415169">
    <property type="component" value="Unassembled WGS sequence"/>
</dbReference>
<accession>A0ABP7ZDU4</accession>
<protein>
    <submittedName>
        <fullName evidence="5">GntR family transcriptional regulator</fullName>
    </submittedName>
</protein>
<dbReference type="InterPro" id="IPR000524">
    <property type="entry name" value="Tscrpt_reg_HTH_GntR"/>
</dbReference>
<dbReference type="Gene3D" id="1.10.10.10">
    <property type="entry name" value="Winged helix-like DNA-binding domain superfamily/Winged helix DNA-binding domain"/>
    <property type="match status" value="1"/>
</dbReference>
<evidence type="ECO:0000256" key="1">
    <source>
        <dbReference type="ARBA" id="ARBA00023015"/>
    </source>
</evidence>
<proteinExistence type="predicted"/>
<dbReference type="InterPro" id="IPR028978">
    <property type="entry name" value="Chorismate_lyase_/UTRA_dom_sf"/>
</dbReference>
<feature type="domain" description="HTH gntR-type" evidence="4">
    <location>
        <begin position="11"/>
        <end position="82"/>
    </location>
</feature>
<comment type="caution">
    <text evidence="5">The sequence shown here is derived from an EMBL/GenBank/DDBJ whole genome shotgun (WGS) entry which is preliminary data.</text>
</comment>
<dbReference type="PROSITE" id="PS50949">
    <property type="entry name" value="HTH_GNTR"/>
    <property type="match status" value="1"/>
</dbReference>
<dbReference type="InterPro" id="IPR036388">
    <property type="entry name" value="WH-like_DNA-bd_sf"/>
</dbReference>
<dbReference type="EMBL" id="BAABBV010000001">
    <property type="protein sequence ID" value="GAA4154660.1"/>
    <property type="molecule type" value="Genomic_DNA"/>
</dbReference>